<evidence type="ECO:0000259" key="11">
    <source>
        <dbReference type="PROSITE" id="PS52002"/>
    </source>
</evidence>
<dbReference type="SMART" id="SM00651">
    <property type="entry name" value="Sm"/>
    <property type="match status" value="1"/>
</dbReference>
<keyword evidence="8" id="KW-0687">Ribonucleoprotein</keyword>
<evidence type="ECO:0000256" key="5">
    <source>
        <dbReference type="ARBA" id="ARBA00022884"/>
    </source>
</evidence>
<evidence type="ECO:0000256" key="9">
    <source>
        <dbReference type="ARBA" id="ARBA00025892"/>
    </source>
</evidence>
<dbReference type="PROSITE" id="PS52002">
    <property type="entry name" value="SM"/>
    <property type="match status" value="1"/>
</dbReference>
<dbReference type="Pfam" id="PF01423">
    <property type="entry name" value="LSM"/>
    <property type="match status" value="1"/>
</dbReference>
<reference evidence="12 13" key="1">
    <citation type="submission" date="2022-12" db="EMBL/GenBank/DDBJ databases">
        <title>Genomic features and morphological characterization of a novel Knufia sp. strain isolated from spacecraft assembly facility.</title>
        <authorList>
            <person name="Teixeira M."/>
            <person name="Chander A.M."/>
            <person name="Stajich J.E."/>
            <person name="Venkateswaran K."/>
        </authorList>
    </citation>
    <scope>NUCLEOTIDE SEQUENCE [LARGE SCALE GENOMIC DNA]</scope>
    <source>
        <strain evidence="12 13">FJI-L2-BK-P2</strain>
    </source>
</reference>
<keyword evidence="5" id="KW-0694">RNA-binding</keyword>
<evidence type="ECO:0000256" key="1">
    <source>
        <dbReference type="ARBA" id="ARBA00004123"/>
    </source>
</evidence>
<proteinExistence type="inferred from homology"/>
<evidence type="ECO:0000256" key="7">
    <source>
        <dbReference type="ARBA" id="ARBA00023242"/>
    </source>
</evidence>
<evidence type="ECO:0000313" key="12">
    <source>
        <dbReference type="EMBL" id="KAK5950606.1"/>
    </source>
</evidence>
<dbReference type="Gene3D" id="2.30.30.100">
    <property type="match status" value="1"/>
</dbReference>
<evidence type="ECO:0000256" key="10">
    <source>
        <dbReference type="ARBA" id="ARBA00030144"/>
    </source>
</evidence>
<evidence type="ECO:0000256" key="6">
    <source>
        <dbReference type="ARBA" id="ARBA00023187"/>
    </source>
</evidence>
<comment type="subunit">
    <text evidence="9">Component of the heptameric LSM1-LSM7 complex, which consists of LSM1, LSM2, LSM3, LSM4, LSM5, LSM6 and LSM7. Component of the heptameric LSM2-LSM8 complex, which consists of LSM2, LSM3, LSM4, LSM5, LSM6, LSM7 and LSM8. The LSm subunits form a seven-membered ring structure with a doughnut shape.</text>
</comment>
<evidence type="ECO:0000256" key="8">
    <source>
        <dbReference type="ARBA" id="ARBA00023274"/>
    </source>
</evidence>
<keyword evidence="3" id="KW-0507">mRNA processing</keyword>
<dbReference type="PANTHER" id="PTHR11021">
    <property type="entry name" value="SMALL NUCLEAR RIBONUCLEOPROTEIN F SNRNP-F"/>
    <property type="match status" value="1"/>
</dbReference>
<dbReference type="InterPro" id="IPR047575">
    <property type="entry name" value="Sm"/>
</dbReference>
<dbReference type="GO" id="GO:0034715">
    <property type="term" value="C:pICln-Sm protein complex"/>
    <property type="evidence" value="ECO:0007669"/>
    <property type="project" value="TreeGrafter"/>
</dbReference>
<dbReference type="AlphaFoldDB" id="A0AAN8F3P1"/>
<feature type="domain" description="Sm" evidence="11">
    <location>
        <begin position="7"/>
        <end position="80"/>
    </location>
</feature>
<comment type="caution">
    <text evidence="12">The sequence shown here is derived from an EMBL/GenBank/DDBJ whole genome shotgun (WGS) entry which is preliminary data.</text>
</comment>
<dbReference type="EMBL" id="JAKLMC020000025">
    <property type="protein sequence ID" value="KAK5950606.1"/>
    <property type="molecule type" value="Genomic_DNA"/>
</dbReference>
<sequence>MNFTPVNPRPLLQSLVNEEVIVRLKWGQTEYKGVLVSVDSYMNIQLNNTEEYIDRKQTGTLGQVLIRWKAERKGRVKLCSKQMEKYLKSCALGALTSSLSEPFSVAATLAHTSLEEQLRLDTLEMHVDSILDQDEDETCSFTTTRDERAAHERDVEQVRVVKEPRAAYRSSEAFTNTGTSNVALFDPAREEARDAGAVQREKNVSSCDNYWLQKDR</sequence>
<evidence type="ECO:0000256" key="3">
    <source>
        <dbReference type="ARBA" id="ARBA00022664"/>
    </source>
</evidence>
<protein>
    <recommendedName>
        <fullName evidence="10">Sm protein F</fullName>
    </recommendedName>
</protein>
<dbReference type="GO" id="GO:0005685">
    <property type="term" value="C:U1 snRNP"/>
    <property type="evidence" value="ECO:0007669"/>
    <property type="project" value="TreeGrafter"/>
</dbReference>
<comment type="subcellular location">
    <subcellularLocation>
        <location evidence="1">Nucleus</location>
    </subcellularLocation>
</comment>
<dbReference type="Proteomes" id="UP001316803">
    <property type="component" value="Unassembled WGS sequence"/>
</dbReference>
<name>A0AAN8F3P1_9EURO</name>
<dbReference type="GO" id="GO:0003723">
    <property type="term" value="F:RNA binding"/>
    <property type="evidence" value="ECO:0007669"/>
    <property type="project" value="UniProtKB-KW"/>
</dbReference>
<keyword evidence="4" id="KW-0747">Spliceosome</keyword>
<dbReference type="InterPro" id="IPR034100">
    <property type="entry name" value="Sm_F"/>
</dbReference>
<evidence type="ECO:0000256" key="2">
    <source>
        <dbReference type="ARBA" id="ARBA00007927"/>
    </source>
</evidence>
<keyword evidence="6" id="KW-0508">mRNA splicing</keyword>
<organism evidence="12 13">
    <name type="scientific">Knufia fluminis</name>
    <dbReference type="NCBI Taxonomy" id="191047"/>
    <lineage>
        <taxon>Eukaryota</taxon>
        <taxon>Fungi</taxon>
        <taxon>Dikarya</taxon>
        <taxon>Ascomycota</taxon>
        <taxon>Pezizomycotina</taxon>
        <taxon>Eurotiomycetes</taxon>
        <taxon>Chaetothyriomycetidae</taxon>
        <taxon>Chaetothyriales</taxon>
        <taxon>Trichomeriaceae</taxon>
        <taxon>Knufia</taxon>
    </lineage>
</organism>
<dbReference type="InterPro" id="IPR010920">
    <property type="entry name" value="LSM_dom_sf"/>
</dbReference>
<keyword evidence="7" id="KW-0539">Nucleus</keyword>
<dbReference type="GO" id="GO:0000398">
    <property type="term" value="P:mRNA splicing, via spliceosome"/>
    <property type="evidence" value="ECO:0007669"/>
    <property type="project" value="InterPro"/>
</dbReference>
<evidence type="ECO:0000256" key="4">
    <source>
        <dbReference type="ARBA" id="ARBA00022728"/>
    </source>
</evidence>
<dbReference type="GO" id="GO:0071013">
    <property type="term" value="C:catalytic step 2 spliceosome"/>
    <property type="evidence" value="ECO:0007669"/>
    <property type="project" value="TreeGrafter"/>
</dbReference>
<dbReference type="PANTHER" id="PTHR11021:SF0">
    <property type="entry name" value="SMALL NUCLEAR RIBONUCLEOPROTEIN F"/>
    <property type="match status" value="1"/>
</dbReference>
<gene>
    <name evidence="12" type="ORF">OHC33_008272</name>
</gene>
<comment type="similarity">
    <text evidence="2">Belongs to the snRNP Sm proteins family. SmF/LSm6 subfamily.</text>
</comment>
<dbReference type="SUPFAM" id="SSF50182">
    <property type="entry name" value="Sm-like ribonucleoproteins"/>
    <property type="match status" value="1"/>
</dbReference>
<dbReference type="InterPro" id="IPR001163">
    <property type="entry name" value="Sm_dom_euk/arc"/>
</dbReference>
<keyword evidence="13" id="KW-1185">Reference proteome</keyword>
<accession>A0AAN8F3P1</accession>
<dbReference type="CDD" id="cd01722">
    <property type="entry name" value="Sm_F"/>
    <property type="match status" value="1"/>
</dbReference>
<evidence type="ECO:0000313" key="13">
    <source>
        <dbReference type="Proteomes" id="UP001316803"/>
    </source>
</evidence>
<dbReference type="InterPro" id="IPR016487">
    <property type="entry name" value="Lsm6/sSmF"/>
</dbReference>